<dbReference type="Gene3D" id="1.20.1260.10">
    <property type="match status" value="1"/>
</dbReference>
<dbReference type="InterPro" id="IPR012347">
    <property type="entry name" value="Ferritin-like"/>
</dbReference>
<organism evidence="2 3">
    <name type="scientific">Pseudomonas schmalbachii</name>
    <dbReference type="NCBI Taxonomy" id="2816993"/>
    <lineage>
        <taxon>Bacteria</taxon>
        <taxon>Pseudomonadati</taxon>
        <taxon>Pseudomonadota</taxon>
        <taxon>Gammaproteobacteria</taxon>
        <taxon>Pseudomonadales</taxon>
        <taxon>Pseudomonadaceae</taxon>
        <taxon>Pseudomonas</taxon>
    </lineage>
</organism>
<dbReference type="PIRSF" id="PIRSF029477">
    <property type="entry name" value="UCP029477"/>
    <property type="match status" value="1"/>
</dbReference>
<gene>
    <name evidence="2" type="ORF">JFY56_00170</name>
</gene>
<feature type="domain" description="DUF2383" evidence="1">
    <location>
        <begin position="9"/>
        <end position="116"/>
    </location>
</feature>
<evidence type="ECO:0000313" key="2">
    <source>
        <dbReference type="EMBL" id="MBO3273637.1"/>
    </source>
</evidence>
<dbReference type="InterPro" id="IPR011971">
    <property type="entry name" value="CHP02284"/>
</dbReference>
<sequence>MTSDDKKVTLNVLNDLIETSKDGAAGFHTCASDVKSPELQQLLESRSQQCEAAAEQLQALVLQLGGKPRDTTSVGGDIHRRWVDLKAMVTGKDEKTVLSECERGEDVAKRHYRDALGHPELPMDIRAVIERQFDGVLRNHDMIKSMRDSYAGRV</sequence>
<dbReference type="Proteomes" id="UP000669060">
    <property type="component" value="Unassembled WGS sequence"/>
</dbReference>
<dbReference type="EMBL" id="JAELYA010000001">
    <property type="protein sequence ID" value="MBO3273637.1"/>
    <property type="molecule type" value="Genomic_DNA"/>
</dbReference>
<proteinExistence type="predicted"/>
<dbReference type="SUPFAM" id="SSF47240">
    <property type="entry name" value="Ferritin-like"/>
    <property type="match status" value="1"/>
</dbReference>
<dbReference type="InterPro" id="IPR009078">
    <property type="entry name" value="Ferritin-like_SF"/>
</dbReference>
<evidence type="ECO:0000313" key="3">
    <source>
        <dbReference type="Proteomes" id="UP000669060"/>
    </source>
</evidence>
<dbReference type="RefSeq" id="WP_208311471.1">
    <property type="nucleotide sequence ID" value="NZ_JAELYA010000001.1"/>
</dbReference>
<protein>
    <submittedName>
        <fullName evidence="2">PA2169 family four-helix-bundle protein</fullName>
    </submittedName>
</protein>
<keyword evidence="3" id="KW-1185">Reference proteome</keyword>
<reference evidence="2 3" key="1">
    <citation type="submission" date="2020-12" db="EMBL/GenBank/DDBJ databases">
        <title>Pseudomonas schmalbachii sp. nov. isolated from millipede gut.</title>
        <authorList>
            <person name="Shelomi M."/>
        </authorList>
    </citation>
    <scope>NUCLEOTIDE SEQUENCE [LARGE SCALE GENOMIC DNA]</scope>
    <source>
        <strain evidence="2 3">Milli4</strain>
    </source>
</reference>
<name>A0ABS3TJ15_9PSED</name>
<evidence type="ECO:0000259" key="1">
    <source>
        <dbReference type="Pfam" id="PF09537"/>
    </source>
</evidence>
<dbReference type="NCBIfam" id="TIGR02284">
    <property type="entry name" value="PA2169 family four-helix-bundle protein"/>
    <property type="match status" value="1"/>
</dbReference>
<dbReference type="InterPro" id="IPR016920">
    <property type="entry name" value="UCP029477"/>
</dbReference>
<accession>A0ABS3TJ15</accession>
<dbReference type="Pfam" id="PF09537">
    <property type="entry name" value="DUF2383"/>
    <property type="match status" value="1"/>
</dbReference>
<dbReference type="InterPro" id="IPR019052">
    <property type="entry name" value="DUF2383"/>
</dbReference>
<comment type="caution">
    <text evidence="2">The sequence shown here is derived from an EMBL/GenBank/DDBJ whole genome shotgun (WGS) entry which is preliminary data.</text>
</comment>